<evidence type="ECO:0000313" key="2">
    <source>
        <dbReference type="EMBL" id="GER88995.1"/>
    </source>
</evidence>
<dbReference type="GO" id="GO:0008703">
    <property type="term" value="F:5-amino-6-(5-phosphoribosylamino)uracil reductase activity"/>
    <property type="evidence" value="ECO:0007669"/>
    <property type="project" value="InterPro"/>
</dbReference>
<dbReference type="EMBL" id="BKZW01000001">
    <property type="protein sequence ID" value="GER88995.1"/>
    <property type="molecule type" value="Genomic_DNA"/>
</dbReference>
<dbReference type="PANTHER" id="PTHR38011:SF11">
    <property type="entry name" value="2,5-DIAMINO-6-RIBOSYLAMINO-4(3H)-PYRIMIDINONE 5'-PHOSPHATE REDUCTASE"/>
    <property type="match status" value="1"/>
</dbReference>
<protein>
    <submittedName>
        <fullName evidence="2">Pyrimidine reductase</fullName>
    </submittedName>
</protein>
<dbReference type="RefSeq" id="WP_151756824.1">
    <property type="nucleotide sequence ID" value="NZ_BKZW01000001.1"/>
</dbReference>
<dbReference type="AlphaFoldDB" id="A0A5J4KM94"/>
<comment type="caution">
    <text evidence="2">The sequence shown here is derived from an EMBL/GenBank/DDBJ whole genome shotgun (WGS) entry which is preliminary data.</text>
</comment>
<reference evidence="2 3" key="1">
    <citation type="submission" date="2019-10" db="EMBL/GenBank/DDBJ databases">
        <title>Dictyobacter vulcani sp. nov., within the class Ktedonobacteria, isolated from soil of volcanic Mt. Zao.</title>
        <authorList>
            <person name="Zheng Y."/>
            <person name="Wang C.M."/>
            <person name="Sakai Y."/>
            <person name="Abe K."/>
            <person name="Yokota A."/>
            <person name="Yabe S."/>
        </authorList>
    </citation>
    <scope>NUCLEOTIDE SEQUENCE [LARGE SCALE GENOMIC DNA]</scope>
    <source>
        <strain evidence="2 3">W12</strain>
    </source>
</reference>
<dbReference type="InterPro" id="IPR050765">
    <property type="entry name" value="Riboflavin_Biosynth_HTPR"/>
</dbReference>
<evidence type="ECO:0000313" key="3">
    <source>
        <dbReference type="Proteomes" id="UP000326912"/>
    </source>
</evidence>
<dbReference type="SUPFAM" id="SSF53597">
    <property type="entry name" value="Dihydrofolate reductase-like"/>
    <property type="match status" value="1"/>
</dbReference>
<proteinExistence type="predicted"/>
<dbReference type="InterPro" id="IPR002734">
    <property type="entry name" value="RibDG_C"/>
</dbReference>
<sequence length="179" mass="20296">MRKIIEYTLVSVDGVFAGAGISGFSEYRDDAYMRDGLGQALACDAMLMGRTTYEGFAAIWPRRTDPWADRINAMPKYVFSSTLEKTEWNNTTIVRGDVVAEVTRLKQQEGRDLLIYGHGLLAETLLKHHLLDVLDLSIHPLVVGRGKQFFREEENTTLRFVAAKSFSKGIVKLTYEPRY</sequence>
<dbReference type="Pfam" id="PF01872">
    <property type="entry name" value="RibD_C"/>
    <property type="match status" value="1"/>
</dbReference>
<keyword evidence="3" id="KW-1185">Reference proteome</keyword>
<gene>
    <name evidence="2" type="ORF">KDW_31570</name>
</gene>
<dbReference type="InterPro" id="IPR024072">
    <property type="entry name" value="DHFR-like_dom_sf"/>
</dbReference>
<feature type="domain" description="Bacterial bifunctional deaminase-reductase C-terminal" evidence="1">
    <location>
        <begin position="3"/>
        <end position="171"/>
    </location>
</feature>
<dbReference type="Gene3D" id="3.40.430.10">
    <property type="entry name" value="Dihydrofolate Reductase, subunit A"/>
    <property type="match status" value="1"/>
</dbReference>
<dbReference type="Proteomes" id="UP000326912">
    <property type="component" value="Unassembled WGS sequence"/>
</dbReference>
<evidence type="ECO:0000259" key="1">
    <source>
        <dbReference type="Pfam" id="PF01872"/>
    </source>
</evidence>
<accession>A0A5J4KM94</accession>
<dbReference type="PANTHER" id="PTHR38011">
    <property type="entry name" value="DIHYDROFOLATE REDUCTASE FAMILY PROTEIN (AFU_ORTHOLOGUE AFUA_8G06820)"/>
    <property type="match status" value="1"/>
</dbReference>
<name>A0A5J4KM94_9CHLR</name>
<organism evidence="2 3">
    <name type="scientific">Dictyobacter vulcani</name>
    <dbReference type="NCBI Taxonomy" id="2607529"/>
    <lineage>
        <taxon>Bacteria</taxon>
        <taxon>Bacillati</taxon>
        <taxon>Chloroflexota</taxon>
        <taxon>Ktedonobacteria</taxon>
        <taxon>Ktedonobacterales</taxon>
        <taxon>Dictyobacteraceae</taxon>
        <taxon>Dictyobacter</taxon>
    </lineage>
</organism>
<dbReference type="GO" id="GO:0009231">
    <property type="term" value="P:riboflavin biosynthetic process"/>
    <property type="evidence" value="ECO:0007669"/>
    <property type="project" value="InterPro"/>
</dbReference>